<name>A0A9W9WVY5_9EURO</name>
<dbReference type="PANTHER" id="PTHR33643:SF1">
    <property type="entry name" value="UREASE ACCESSORY PROTEIN D"/>
    <property type="match status" value="1"/>
</dbReference>
<dbReference type="Pfam" id="PF01774">
    <property type="entry name" value="UreD"/>
    <property type="match status" value="1"/>
</dbReference>
<dbReference type="Proteomes" id="UP001147760">
    <property type="component" value="Unassembled WGS sequence"/>
</dbReference>
<dbReference type="InterPro" id="IPR002669">
    <property type="entry name" value="UreD"/>
</dbReference>
<proteinExistence type="inferred from homology"/>
<dbReference type="EMBL" id="JAPWDO010000003">
    <property type="protein sequence ID" value="KAJ5477550.1"/>
    <property type="molecule type" value="Genomic_DNA"/>
</dbReference>
<evidence type="ECO:0008006" key="5">
    <source>
        <dbReference type="Google" id="ProtNLM"/>
    </source>
</evidence>
<sequence>MATPFIAPVSKPGKGEVVVTLLPPSLPTFTTLTYRYPLKLLNHVSRYTPSSSVLPCISRPVYLYIMSYGGGLLAGDEISVSITLNPQTRAVVTTPQGSNKIYRTDAKEKTRVRMAVPDQVLMDRSRQTLDVHIENQAAFCYLPDPNIQTFTLDAAATLTDRGSLCMLDWVCEGRSAMGENWDLHLWRGKNEVWSVDKATGYRKLLLRDSMILDAESEDGGLSSTEEPLRKTNLVRDRVGTNTILGTVILYGPVFEQLMAFLLDRFKSQPRLGACDWSKGSNNSMALPSSHDDVTWTVAHIRGSFVLMKFGARDADGAKRWLGSLLREEGSIEMEFGEDALLCL</sequence>
<organism evidence="3 4">
    <name type="scientific">Penicillium desertorum</name>
    <dbReference type="NCBI Taxonomy" id="1303715"/>
    <lineage>
        <taxon>Eukaryota</taxon>
        <taxon>Fungi</taxon>
        <taxon>Dikarya</taxon>
        <taxon>Ascomycota</taxon>
        <taxon>Pezizomycotina</taxon>
        <taxon>Eurotiomycetes</taxon>
        <taxon>Eurotiomycetidae</taxon>
        <taxon>Eurotiales</taxon>
        <taxon>Aspergillaceae</taxon>
        <taxon>Penicillium</taxon>
    </lineage>
</organism>
<dbReference type="PANTHER" id="PTHR33643">
    <property type="entry name" value="UREASE ACCESSORY PROTEIN D"/>
    <property type="match status" value="1"/>
</dbReference>
<reference evidence="3" key="2">
    <citation type="journal article" date="2023" name="IMA Fungus">
        <title>Comparative genomic study of the Penicillium genus elucidates a diverse pangenome and 15 lateral gene transfer events.</title>
        <authorList>
            <person name="Petersen C."/>
            <person name="Sorensen T."/>
            <person name="Nielsen M.R."/>
            <person name="Sondergaard T.E."/>
            <person name="Sorensen J.L."/>
            <person name="Fitzpatrick D.A."/>
            <person name="Frisvad J.C."/>
            <person name="Nielsen K.L."/>
        </authorList>
    </citation>
    <scope>NUCLEOTIDE SEQUENCE</scope>
    <source>
        <strain evidence="3">IBT 17660</strain>
    </source>
</reference>
<comment type="caution">
    <text evidence="3">The sequence shown here is derived from an EMBL/GenBank/DDBJ whole genome shotgun (WGS) entry which is preliminary data.</text>
</comment>
<protein>
    <recommendedName>
        <fullName evidence="5">Urease accessory protein UreD</fullName>
    </recommendedName>
</protein>
<accession>A0A9W9WVY5</accession>
<keyword evidence="2" id="KW-0143">Chaperone</keyword>
<evidence type="ECO:0000256" key="2">
    <source>
        <dbReference type="ARBA" id="ARBA00023186"/>
    </source>
</evidence>
<dbReference type="AlphaFoldDB" id="A0A9W9WVY5"/>
<dbReference type="GO" id="GO:0016151">
    <property type="term" value="F:nickel cation binding"/>
    <property type="evidence" value="ECO:0007669"/>
    <property type="project" value="InterPro"/>
</dbReference>
<evidence type="ECO:0000313" key="4">
    <source>
        <dbReference type="Proteomes" id="UP001147760"/>
    </source>
</evidence>
<evidence type="ECO:0000313" key="3">
    <source>
        <dbReference type="EMBL" id="KAJ5477550.1"/>
    </source>
</evidence>
<dbReference type="HAMAP" id="MF_01384">
    <property type="entry name" value="UreD"/>
    <property type="match status" value="1"/>
</dbReference>
<dbReference type="OrthoDB" id="5550464at2759"/>
<comment type="similarity">
    <text evidence="1">Belongs to the UreD family.</text>
</comment>
<reference evidence="3" key="1">
    <citation type="submission" date="2022-12" db="EMBL/GenBank/DDBJ databases">
        <authorList>
            <person name="Petersen C."/>
        </authorList>
    </citation>
    <scope>NUCLEOTIDE SEQUENCE</scope>
    <source>
        <strain evidence="3">IBT 17660</strain>
    </source>
</reference>
<keyword evidence="4" id="KW-1185">Reference proteome</keyword>
<gene>
    <name evidence="3" type="ORF">N7530_003059</name>
</gene>
<evidence type="ECO:0000256" key="1">
    <source>
        <dbReference type="ARBA" id="ARBA00007177"/>
    </source>
</evidence>